<keyword evidence="2 5" id="KW-0378">Hydrolase</keyword>
<dbReference type="EMBL" id="BAAFSV010000005">
    <property type="protein sequence ID" value="GAB1319358.1"/>
    <property type="molecule type" value="Genomic_DNA"/>
</dbReference>
<dbReference type="Proteomes" id="UP001628179">
    <property type="component" value="Unassembled WGS sequence"/>
</dbReference>
<dbReference type="InterPro" id="IPR008979">
    <property type="entry name" value="Galactose-bd-like_sf"/>
</dbReference>
<gene>
    <name evidence="7" type="ORF">MFIFM68171_09568</name>
</gene>
<sequence>MYTADPAPLVYNDTVYLYVGHDEDGSRSYNLREWRVFTSTDMVNWQDHGSPMNLATFAWVSDRAWAGHVVPRNGKFYWYVPVRRRGGRMAIGVGVSDSPTGPFRDAIGRPLVENGEIDPHVFVDADGQAYLYWGNPRLWYIKLNEDMISYQGGITAIPLTAGGFGTRTDNPDRPTTFEEGPWVYKRNDIYYLVYPANCCPDDLRYSTATGPTGPWTYRGLIMASQGTSSTNHPGIIDYKNSTYMFYHNSFLPGGGSYTRSVAVERFEYSANGSIPMLTMTTTGAPQVGTLDPYVRQEAETMAFSSDLKTEVCSEGGMNVNMVHNGDYIKVKGVSFGTGANSFTARVASAASGGGSSCAWVPFPAHLSALAP</sequence>
<dbReference type="InterPro" id="IPR023296">
    <property type="entry name" value="Glyco_hydro_beta-prop_sf"/>
</dbReference>
<dbReference type="RefSeq" id="XP_070921088.1">
    <property type="nucleotide sequence ID" value="XM_071064987.1"/>
</dbReference>
<dbReference type="InterPro" id="IPR005084">
    <property type="entry name" value="CBM6"/>
</dbReference>
<keyword evidence="8" id="KW-1185">Reference proteome</keyword>
<evidence type="ECO:0000256" key="2">
    <source>
        <dbReference type="ARBA" id="ARBA00022801"/>
    </source>
</evidence>
<protein>
    <submittedName>
        <fullName evidence="7">Carbohydrate binding module (Family 6)</fullName>
    </submittedName>
</protein>
<evidence type="ECO:0000256" key="4">
    <source>
        <dbReference type="ARBA" id="ARBA00023295"/>
    </source>
</evidence>
<dbReference type="SUPFAM" id="SSF75005">
    <property type="entry name" value="Arabinanase/levansucrase/invertase"/>
    <property type="match status" value="1"/>
</dbReference>
<evidence type="ECO:0000313" key="7">
    <source>
        <dbReference type="EMBL" id="GAB1319358.1"/>
    </source>
</evidence>
<dbReference type="Gene3D" id="2.115.10.20">
    <property type="entry name" value="Glycosyl hydrolase domain, family 43"/>
    <property type="match status" value="1"/>
</dbReference>
<dbReference type="CDD" id="cd04084">
    <property type="entry name" value="CBM6_xylanase-like"/>
    <property type="match status" value="1"/>
</dbReference>
<evidence type="ECO:0000256" key="5">
    <source>
        <dbReference type="RuleBase" id="RU361187"/>
    </source>
</evidence>
<evidence type="ECO:0000256" key="1">
    <source>
        <dbReference type="ARBA" id="ARBA00009865"/>
    </source>
</evidence>
<reference evidence="7 8" key="1">
    <citation type="submission" date="2024-09" db="EMBL/GenBank/DDBJ databases">
        <title>Itraconazole resistance in Madurella fahalii resulting from another homologue of gene encoding cytochrome P450 14-alpha sterol demethylase (CYP51).</title>
        <authorList>
            <person name="Yoshioka I."/>
            <person name="Fahal A.H."/>
            <person name="Kaneko S."/>
            <person name="Yaguchi T."/>
        </authorList>
    </citation>
    <scope>NUCLEOTIDE SEQUENCE [LARGE SCALE GENOMIC DNA]</scope>
    <source>
        <strain evidence="7 8">IFM 68171</strain>
    </source>
</reference>
<accession>A0ABQ0GNM1</accession>
<proteinExistence type="inferred from homology"/>
<comment type="caution">
    <text evidence="7">The sequence shown here is derived from an EMBL/GenBank/DDBJ whole genome shotgun (WGS) entry which is preliminary data.</text>
</comment>
<name>A0ABQ0GNM1_9PEZI</name>
<dbReference type="PANTHER" id="PTHR43772">
    <property type="entry name" value="ENDO-1,4-BETA-XYLANASE"/>
    <property type="match status" value="1"/>
</dbReference>
<dbReference type="Pfam" id="PF04616">
    <property type="entry name" value="Glyco_hydro_43"/>
    <property type="match status" value="1"/>
</dbReference>
<dbReference type="CDD" id="cd18618">
    <property type="entry name" value="GH43_Xsa43E-like"/>
    <property type="match status" value="1"/>
</dbReference>
<keyword evidence="4 5" id="KW-0326">Glycosidase</keyword>
<dbReference type="InterPro" id="IPR006710">
    <property type="entry name" value="Glyco_hydro_43"/>
</dbReference>
<dbReference type="GeneID" id="98180310"/>
<dbReference type="InterPro" id="IPR052176">
    <property type="entry name" value="Glycosyl_Hydrlase_43_Enz"/>
</dbReference>
<evidence type="ECO:0000256" key="3">
    <source>
        <dbReference type="ARBA" id="ARBA00023277"/>
    </source>
</evidence>
<feature type="domain" description="CBM6" evidence="6">
    <location>
        <begin position="297"/>
        <end position="353"/>
    </location>
</feature>
<dbReference type="Gene3D" id="2.60.120.260">
    <property type="entry name" value="Galactose-binding domain-like"/>
    <property type="match status" value="1"/>
</dbReference>
<evidence type="ECO:0000313" key="8">
    <source>
        <dbReference type="Proteomes" id="UP001628179"/>
    </source>
</evidence>
<dbReference type="PANTHER" id="PTHR43772:SF2">
    <property type="entry name" value="PUTATIVE (AFU_ORTHOLOGUE AFUA_2G04480)-RELATED"/>
    <property type="match status" value="1"/>
</dbReference>
<comment type="similarity">
    <text evidence="1 5">Belongs to the glycosyl hydrolase 43 family.</text>
</comment>
<dbReference type="Pfam" id="PF03422">
    <property type="entry name" value="CBM_6"/>
    <property type="match status" value="1"/>
</dbReference>
<evidence type="ECO:0000259" key="6">
    <source>
        <dbReference type="Pfam" id="PF03422"/>
    </source>
</evidence>
<dbReference type="SUPFAM" id="SSF49785">
    <property type="entry name" value="Galactose-binding domain-like"/>
    <property type="match status" value="1"/>
</dbReference>
<keyword evidence="3" id="KW-0119">Carbohydrate metabolism</keyword>
<organism evidence="7 8">
    <name type="scientific">Madurella fahalii</name>
    <dbReference type="NCBI Taxonomy" id="1157608"/>
    <lineage>
        <taxon>Eukaryota</taxon>
        <taxon>Fungi</taxon>
        <taxon>Dikarya</taxon>
        <taxon>Ascomycota</taxon>
        <taxon>Pezizomycotina</taxon>
        <taxon>Sordariomycetes</taxon>
        <taxon>Sordariomycetidae</taxon>
        <taxon>Sordariales</taxon>
        <taxon>Sordariales incertae sedis</taxon>
        <taxon>Madurella</taxon>
    </lineage>
</organism>